<proteinExistence type="predicted"/>
<dbReference type="Proteomes" id="UP000198571">
    <property type="component" value="Unassembled WGS sequence"/>
</dbReference>
<accession>A0A1H9WVV4</accession>
<sequence length="349" mass="41038">MLERQLYENYRISVDQMSFIGEDVVINAGGKSYLLRNSGHLPPKKIEEQMLMAEYLIYNGEPHIARPVLSQRESYISVIDGDSAIIYDITNDLSQESFQTDQSAGRKLARFHLKGEAFEASHSVWNGTWYAWQDRWIKRLDQLENWYVKKQKDPYKTPGDEWFLLSFPYFLGVTENAVQMMNTIQTNNPFLIREGKGNTICHQRFHEGCWLTVDERHVGAVKVPSDFTYDHFTRDTTEYIRHLTAEPGSFNKKTKRIERFLHRYQTIKPFDGVDFQLLIARLAFPVHYFELVEEYYRTVDDERKAVLEEDLSLLFTGAEEYEHTIRFVASLFPDSKNIFALPEWLSNKK</sequence>
<evidence type="ECO:0000313" key="2">
    <source>
        <dbReference type="Proteomes" id="UP000198571"/>
    </source>
</evidence>
<protein>
    <submittedName>
        <fullName evidence="1">Spore coat protein YutH</fullName>
    </submittedName>
</protein>
<dbReference type="EMBL" id="FOGT01000020">
    <property type="protein sequence ID" value="SES38046.1"/>
    <property type="molecule type" value="Genomic_DNA"/>
</dbReference>
<evidence type="ECO:0000313" key="1">
    <source>
        <dbReference type="EMBL" id="SES38046.1"/>
    </source>
</evidence>
<organism evidence="1 2">
    <name type="scientific">Salipaludibacillus aurantiacus</name>
    <dbReference type="NCBI Taxonomy" id="1601833"/>
    <lineage>
        <taxon>Bacteria</taxon>
        <taxon>Bacillati</taxon>
        <taxon>Bacillota</taxon>
        <taxon>Bacilli</taxon>
        <taxon>Bacillales</taxon>
        <taxon>Bacillaceae</taxon>
    </lineage>
</organism>
<keyword evidence="1" id="KW-0946">Virion</keyword>
<keyword evidence="1" id="KW-0167">Capsid protein</keyword>
<dbReference type="Gene3D" id="3.90.1200.10">
    <property type="match status" value="1"/>
</dbReference>
<dbReference type="STRING" id="1601833.SAMN05518684_12071"/>
<dbReference type="AlphaFoldDB" id="A0A1H9WVV4"/>
<dbReference type="SUPFAM" id="SSF56112">
    <property type="entry name" value="Protein kinase-like (PK-like)"/>
    <property type="match status" value="1"/>
</dbReference>
<dbReference type="OrthoDB" id="2986702at2"/>
<dbReference type="NCBIfam" id="TIGR02905">
    <property type="entry name" value="spore_yutH"/>
    <property type="match status" value="1"/>
</dbReference>
<gene>
    <name evidence="1" type="ORF">SAMN05518684_12071</name>
</gene>
<name>A0A1H9WVV4_9BACI</name>
<keyword evidence="2" id="KW-1185">Reference proteome</keyword>
<dbReference type="PANTHER" id="PTHR39179">
    <property type="entry name" value="SPORE COAT PROTEIN I"/>
    <property type="match status" value="1"/>
</dbReference>
<dbReference type="RefSeq" id="WP_093055341.1">
    <property type="nucleotide sequence ID" value="NZ_FOGT01000020.1"/>
</dbReference>
<dbReference type="GO" id="GO:0042601">
    <property type="term" value="C:endospore-forming forespore"/>
    <property type="evidence" value="ECO:0007669"/>
    <property type="project" value="TreeGrafter"/>
</dbReference>
<dbReference type="InterPro" id="IPR047175">
    <property type="entry name" value="CotS-like"/>
</dbReference>
<dbReference type="InterPro" id="IPR014254">
    <property type="entry name" value="Spore_coat_YutH"/>
</dbReference>
<dbReference type="PANTHER" id="PTHR39179:SF2">
    <property type="entry name" value="ENDOSPORE COAT-ASSOCIATED PROTEIN YUTH"/>
    <property type="match status" value="1"/>
</dbReference>
<reference evidence="2" key="1">
    <citation type="submission" date="2016-10" db="EMBL/GenBank/DDBJ databases">
        <authorList>
            <person name="Varghese N."/>
            <person name="Submissions S."/>
        </authorList>
    </citation>
    <scope>NUCLEOTIDE SEQUENCE [LARGE SCALE GENOMIC DNA]</scope>
    <source>
        <strain evidence="2">S9</strain>
    </source>
</reference>
<dbReference type="InterPro" id="IPR011009">
    <property type="entry name" value="Kinase-like_dom_sf"/>
</dbReference>